<sequence length="376" mass="39375">MRRGDRDHGGSRPAAGTLLLALALLAAAAAFDAEPLYVPGVAFGLLAVLCLLWVRLAAAGLRVRRTVSGGRVQEDDPLPVTVTVVGGVLRLPTGEIRDPLLRRARPLQLGRDRQVVQATARLPRRGRRLVAPPSVLVRDPFGLAARTVGGGEPTEVLVLPRVDPVVVTAAGADGTGLGLRRRRRPTSAEVEVDGVGPLRPGTPASRIHWPSIARRAEPQERRLHADGGRLPVVVLDPSPDPGDPQGAADDLDAAVRAVASLAVHLARRGGCEVLLPGDRRPTELDATLGGWARLHVRLALVEAGPAPATAQLRGRTGPIVHVSARRVQRPPRALAQHGAGQVLVVPGSIAGRRAAFAVAGCAGYELADRLDAARSA</sequence>
<keyword evidence="1" id="KW-0812">Transmembrane</keyword>
<dbReference type="PANTHER" id="PTHR34351:SF1">
    <property type="entry name" value="SLR1927 PROTEIN"/>
    <property type="match status" value="1"/>
</dbReference>
<accession>A0A2T4UCF5</accession>
<dbReference type="PANTHER" id="PTHR34351">
    <property type="entry name" value="SLR1927 PROTEIN-RELATED"/>
    <property type="match status" value="1"/>
</dbReference>
<gene>
    <name evidence="2" type="ORF">C7Y72_20210</name>
</gene>
<proteinExistence type="predicted"/>
<reference evidence="2 3" key="1">
    <citation type="submission" date="2018-03" db="EMBL/GenBank/DDBJ databases">
        <title>Aquarubrobacter algicola gen. nov., sp. nov., a novel actinobacterium isolated from shallow eutrophic lake during the end of cyanobacterial harmful algal blooms.</title>
        <authorList>
            <person name="Chun S.J."/>
        </authorList>
    </citation>
    <scope>NUCLEOTIDE SEQUENCE [LARGE SCALE GENOMIC DNA]</scope>
    <source>
        <strain evidence="2 3">Seoho-28</strain>
    </source>
</reference>
<dbReference type="EMBL" id="PYYB01000004">
    <property type="protein sequence ID" value="PTL54903.1"/>
    <property type="molecule type" value="Genomic_DNA"/>
</dbReference>
<protein>
    <submittedName>
        <fullName evidence="2">Uncharacterized protein</fullName>
    </submittedName>
</protein>
<name>A0A2T4UCF5_9ACTN</name>
<keyword evidence="1" id="KW-1133">Transmembrane helix</keyword>
<evidence type="ECO:0000256" key="1">
    <source>
        <dbReference type="SAM" id="Phobius"/>
    </source>
</evidence>
<keyword evidence="3" id="KW-1185">Reference proteome</keyword>
<evidence type="ECO:0000313" key="3">
    <source>
        <dbReference type="Proteomes" id="UP000240739"/>
    </source>
</evidence>
<dbReference type="OrthoDB" id="9812729at2"/>
<organism evidence="2 3">
    <name type="scientific">Paraconexibacter algicola</name>
    <dbReference type="NCBI Taxonomy" id="2133960"/>
    <lineage>
        <taxon>Bacteria</taxon>
        <taxon>Bacillati</taxon>
        <taxon>Actinomycetota</taxon>
        <taxon>Thermoleophilia</taxon>
        <taxon>Solirubrobacterales</taxon>
        <taxon>Paraconexibacteraceae</taxon>
        <taxon>Paraconexibacter</taxon>
    </lineage>
</organism>
<feature type="transmembrane region" description="Helical" evidence="1">
    <location>
        <begin position="40"/>
        <end position="61"/>
    </location>
</feature>
<evidence type="ECO:0000313" key="2">
    <source>
        <dbReference type="EMBL" id="PTL54903.1"/>
    </source>
</evidence>
<keyword evidence="1" id="KW-0472">Membrane</keyword>
<dbReference type="Proteomes" id="UP000240739">
    <property type="component" value="Unassembled WGS sequence"/>
</dbReference>
<dbReference type="RefSeq" id="WP_107571003.1">
    <property type="nucleotide sequence ID" value="NZ_PYYB01000004.1"/>
</dbReference>
<comment type="caution">
    <text evidence="2">The sequence shown here is derived from an EMBL/GenBank/DDBJ whole genome shotgun (WGS) entry which is preliminary data.</text>
</comment>
<dbReference type="AlphaFoldDB" id="A0A2T4UCF5"/>